<dbReference type="InterPro" id="IPR051018">
    <property type="entry name" value="Bacteriophage_GH24"/>
</dbReference>
<dbReference type="PATRIC" id="fig|645517.4.peg.1354"/>
<proteinExistence type="inferred from homology"/>
<keyword evidence="3 7" id="KW-0081">Bacteriolytic enzyme</keyword>
<sequence length="252" mass="27717">MGLTRQLKQREALRRQKEEQEARKKTGWRNRRRRLSGRMRKRKIALAASAGIMGISTAATVPGTQQSVNMQQAIERVAPDIRTSAALMKASDELKAAMIEEEGVRYTVYRDVAGYPTVGVGHLIKPGDGLSVGDRVTEEQVLEFLEQDLAIAEAGVARLVGDLPLFQHEFDALVDLVYNVGEGNVSPGKSPKLNAAISAGDYQAIADELAYHNAGGALARGLVYRSERRVNIFLEAAYEDPRELRTEINRSA</sequence>
<dbReference type="EC" id="3.2.1.17" evidence="7"/>
<accession>A0A1C7D850</accession>
<dbReference type="GO" id="GO:0016998">
    <property type="term" value="P:cell wall macromolecule catabolic process"/>
    <property type="evidence" value="ECO:0007669"/>
    <property type="project" value="InterPro"/>
</dbReference>
<dbReference type="PANTHER" id="PTHR38107">
    <property type="match status" value="1"/>
</dbReference>
<evidence type="ECO:0000256" key="5">
    <source>
        <dbReference type="ARBA" id="ARBA00023200"/>
    </source>
</evidence>
<dbReference type="GO" id="GO:0003796">
    <property type="term" value="F:lysozyme activity"/>
    <property type="evidence" value="ECO:0007669"/>
    <property type="project" value="UniProtKB-EC"/>
</dbReference>
<dbReference type="STRING" id="645517.A6F65_01360"/>
<evidence type="ECO:0000256" key="4">
    <source>
        <dbReference type="ARBA" id="ARBA00022801"/>
    </source>
</evidence>
<evidence type="ECO:0000256" key="6">
    <source>
        <dbReference type="ARBA" id="ARBA00023295"/>
    </source>
</evidence>
<feature type="compositionally biased region" description="Basic and acidic residues" evidence="8">
    <location>
        <begin position="8"/>
        <end position="24"/>
    </location>
</feature>
<dbReference type="SUPFAM" id="SSF53955">
    <property type="entry name" value="Lysozyme-like"/>
    <property type="match status" value="1"/>
</dbReference>
<keyword evidence="2 7" id="KW-0929">Antimicrobial</keyword>
<dbReference type="GO" id="GO:0031640">
    <property type="term" value="P:killing of cells of another organism"/>
    <property type="evidence" value="ECO:0007669"/>
    <property type="project" value="UniProtKB-KW"/>
</dbReference>
<evidence type="ECO:0000256" key="2">
    <source>
        <dbReference type="ARBA" id="ARBA00022529"/>
    </source>
</evidence>
<keyword evidence="6 7" id="KW-0326">Glycosidase</keyword>
<comment type="similarity">
    <text evidence="7">Belongs to the glycosyl hydrolase 24 family.</text>
</comment>
<dbReference type="Gene3D" id="1.10.530.40">
    <property type="match status" value="1"/>
</dbReference>
<protein>
    <recommendedName>
        <fullName evidence="7">Lysozyme</fullName>
        <ecNumber evidence="7">3.2.1.17</ecNumber>
    </recommendedName>
</protein>
<keyword evidence="4 7" id="KW-0378">Hydrolase</keyword>
<dbReference type="InterPro" id="IPR002196">
    <property type="entry name" value="Glyco_hydro_24"/>
</dbReference>
<dbReference type="Pfam" id="PF00959">
    <property type="entry name" value="Phage_lysozyme"/>
    <property type="match status" value="1"/>
</dbReference>
<dbReference type="AlphaFoldDB" id="A0A1C7D850"/>
<dbReference type="PANTHER" id="PTHR38107:SF3">
    <property type="entry name" value="LYSOZYME RRRD-RELATED"/>
    <property type="match status" value="1"/>
</dbReference>
<dbReference type="InterPro" id="IPR023346">
    <property type="entry name" value="Lysozyme-like_dom_sf"/>
</dbReference>
<evidence type="ECO:0000256" key="8">
    <source>
        <dbReference type="SAM" id="MobiDB-lite"/>
    </source>
</evidence>
<organism evidence="9 10">
    <name type="scientific">Paraurantiacibacter namhicola</name>
    <dbReference type="NCBI Taxonomy" id="645517"/>
    <lineage>
        <taxon>Bacteria</taxon>
        <taxon>Pseudomonadati</taxon>
        <taxon>Pseudomonadota</taxon>
        <taxon>Alphaproteobacteria</taxon>
        <taxon>Sphingomonadales</taxon>
        <taxon>Erythrobacteraceae</taxon>
        <taxon>Paraurantiacibacter</taxon>
    </lineage>
</organism>
<evidence type="ECO:0000256" key="1">
    <source>
        <dbReference type="ARBA" id="ARBA00000632"/>
    </source>
</evidence>
<dbReference type="InterPro" id="IPR033907">
    <property type="entry name" value="Endolysin_autolysin"/>
</dbReference>
<dbReference type="InterPro" id="IPR034690">
    <property type="entry name" value="Endolysin_T4_type"/>
</dbReference>
<evidence type="ECO:0000256" key="7">
    <source>
        <dbReference type="RuleBase" id="RU003788"/>
    </source>
</evidence>
<dbReference type="Proteomes" id="UP000092698">
    <property type="component" value="Chromosome"/>
</dbReference>
<dbReference type="CDD" id="cd00737">
    <property type="entry name" value="lyz_endolysin_autolysin"/>
    <property type="match status" value="1"/>
</dbReference>
<dbReference type="InterPro" id="IPR023347">
    <property type="entry name" value="Lysozyme_dom_sf"/>
</dbReference>
<evidence type="ECO:0000256" key="3">
    <source>
        <dbReference type="ARBA" id="ARBA00022638"/>
    </source>
</evidence>
<keyword evidence="5" id="KW-1035">Host cytoplasm</keyword>
<gene>
    <name evidence="9" type="primary">rrrD_1</name>
    <name evidence="9" type="ORF">A6F65_01360</name>
</gene>
<name>A0A1C7D850_9SPHN</name>
<comment type="catalytic activity">
    <reaction evidence="1 7">
        <text>Hydrolysis of (1-&gt;4)-beta-linkages between N-acetylmuramic acid and N-acetyl-D-glucosamine residues in a peptidoglycan and between N-acetyl-D-glucosamine residues in chitodextrins.</text>
        <dbReference type="EC" id="3.2.1.17"/>
    </reaction>
</comment>
<dbReference type="GO" id="GO:0042742">
    <property type="term" value="P:defense response to bacterium"/>
    <property type="evidence" value="ECO:0007669"/>
    <property type="project" value="UniProtKB-KW"/>
</dbReference>
<feature type="region of interest" description="Disordered" evidence="8">
    <location>
        <begin position="1"/>
        <end position="29"/>
    </location>
</feature>
<evidence type="ECO:0000313" key="9">
    <source>
        <dbReference type="EMBL" id="ANU07666.1"/>
    </source>
</evidence>
<dbReference type="HAMAP" id="MF_04110">
    <property type="entry name" value="ENDOLYSIN_T4"/>
    <property type="match status" value="1"/>
</dbReference>
<dbReference type="GO" id="GO:0009253">
    <property type="term" value="P:peptidoglycan catabolic process"/>
    <property type="evidence" value="ECO:0007669"/>
    <property type="project" value="InterPro"/>
</dbReference>
<keyword evidence="10" id="KW-1185">Reference proteome</keyword>
<evidence type="ECO:0000313" key="10">
    <source>
        <dbReference type="Proteomes" id="UP000092698"/>
    </source>
</evidence>
<dbReference type="KEGG" id="anh:A6F65_01360"/>
<reference evidence="9 10" key="1">
    <citation type="submission" date="2016-07" db="EMBL/GenBank/DDBJ databases">
        <title>Complete genome sequence of Altererythrobacter namhicola JCM 16345T, containing esterase-encoding genes.</title>
        <authorList>
            <person name="Cheng H."/>
            <person name="Wu Y.-H."/>
            <person name="Jian S.-L."/>
            <person name="Huo Y.-Y."/>
            <person name="Wang C.-S."/>
            <person name="Xu X.-W."/>
        </authorList>
    </citation>
    <scope>NUCLEOTIDE SEQUENCE [LARGE SCALE GENOMIC DNA]</scope>
    <source>
        <strain evidence="9 10">JCM 16345</strain>
    </source>
</reference>
<dbReference type="EMBL" id="CP016545">
    <property type="protein sequence ID" value="ANU07666.1"/>
    <property type="molecule type" value="Genomic_DNA"/>
</dbReference>